<accession>A0A5J4LHR0</accession>
<proteinExistence type="predicted"/>
<evidence type="ECO:0000313" key="3">
    <source>
        <dbReference type="Proteomes" id="UP000325598"/>
    </source>
</evidence>
<keyword evidence="3" id="KW-1185">Reference proteome</keyword>
<organism evidence="2 3">
    <name type="scientific">Streptomyces angustmyceticus</name>
    <dbReference type="NCBI Taxonomy" id="285578"/>
    <lineage>
        <taxon>Bacteria</taxon>
        <taxon>Bacillati</taxon>
        <taxon>Actinomycetota</taxon>
        <taxon>Actinomycetes</taxon>
        <taxon>Kitasatosporales</taxon>
        <taxon>Streptomycetaceae</taxon>
        <taxon>Streptomyces</taxon>
    </lineage>
</organism>
<name>A0A5J4LHR0_9ACTN</name>
<gene>
    <name evidence="2" type="ORF">San01_40690</name>
</gene>
<reference evidence="2 3" key="1">
    <citation type="submission" date="2019-10" db="EMBL/GenBank/DDBJ databases">
        <title>Whole genome shotgun sequence of Streptomyces angustmyceticus NBRC 3934.</title>
        <authorList>
            <person name="Hosoyama A."/>
            <person name="Ichikawa N."/>
            <person name="Kimura A."/>
            <person name="Kitahashi Y."/>
            <person name="Komaki H."/>
            <person name="Uohara A."/>
        </authorList>
    </citation>
    <scope>NUCLEOTIDE SEQUENCE [LARGE SCALE GENOMIC DNA]</scope>
    <source>
        <strain evidence="2 3">NBRC 3934</strain>
    </source>
</reference>
<evidence type="ECO:0000313" key="2">
    <source>
        <dbReference type="EMBL" id="GES31582.1"/>
    </source>
</evidence>
<dbReference type="EMBL" id="BLAG01000011">
    <property type="protein sequence ID" value="GES31582.1"/>
    <property type="molecule type" value="Genomic_DNA"/>
</dbReference>
<protein>
    <submittedName>
        <fullName evidence="2">Uncharacterized protein</fullName>
    </submittedName>
</protein>
<feature type="region of interest" description="Disordered" evidence="1">
    <location>
        <begin position="1"/>
        <end position="22"/>
    </location>
</feature>
<comment type="caution">
    <text evidence="2">The sequence shown here is derived from an EMBL/GenBank/DDBJ whole genome shotgun (WGS) entry which is preliminary data.</text>
</comment>
<evidence type="ECO:0000256" key="1">
    <source>
        <dbReference type="SAM" id="MobiDB-lite"/>
    </source>
</evidence>
<dbReference type="Proteomes" id="UP000325598">
    <property type="component" value="Unassembled WGS sequence"/>
</dbReference>
<feature type="compositionally biased region" description="Basic and acidic residues" evidence="1">
    <location>
        <begin position="1"/>
        <end position="11"/>
    </location>
</feature>
<sequence>MELMFHVEHQRGKAKSGPEAGVTAVRTDAPLDDYRASADGTQDGGGGWSTGRVVAVAIGRWA</sequence>
<dbReference type="AlphaFoldDB" id="A0A5J4LHR0"/>